<dbReference type="RefSeq" id="WP_025075043.1">
    <property type="nucleotide sequence ID" value="NZ_FQVD01000014.1"/>
</dbReference>
<dbReference type="STRING" id="871325.SAMN05444349_11482"/>
<protein>
    <submittedName>
        <fullName evidence="1">Uncharacterized protein</fullName>
    </submittedName>
</protein>
<evidence type="ECO:0000313" key="1">
    <source>
        <dbReference type="EMBL" id="SHF25841.1"/>
    </source>
</evidence>
<dbReference type="AlphaFoldDB" id="A0A1M5A6C4"/>
<gene>
    <name evidence="1" type="ORF">SAMN05444349_11482</name>
</gene>
<accession>A0A1M5A6C4</accession>
<organism evidence="1 2">
    <name type="scientific">Bacteroides faecichinchillae</name>
    <dbReference type="NCBI Taxonomy" id="871325"/>
    <lineage>
        <taxon>Bacteria</taxon>
        <taxon>Pseudomonadati</taxon>
        <taxon>Bacteroidota</taxon>
        <taxon>Bacteroidia</taxon>
        <taxon>Bacteroidales</taxon>
        <taxon>Bacteroidaceae</taxon>
        <taxon>Bacteroides</taxon>
    </lineage>
</organism>
<dbReference type="Proteomes" id="UP000184436">
    <property type="component" value="Unassembled WGS sequence"/>
</dbReference>
<dbReference type="EMBL" id="FQVD01000014">
    <property type="protein sequence ID" value="SHF25841.1"/>
    <property type="molecule type" value="Genomic_DNA"/>
</dbReference>
<sequence>MSVLDLNGFFNGDMDRMIEKFNLFDKTFKKGVLSVLLVDPDNQMPINNYPSKNHDLFLKYIDFSKCEKGDYRLIEKQVMHGGYEGFVFDNIDEVGWIEDKAELEHLIKNSLKRDTLPFTDSIIDFNEVKVVCRCKEIPEYLKGQSLQMVIIEV</sequence>
<proteinExistence type="predicted"/>
<name>A0A1M5A6C4_9BACE</name>
<keyword evidence="2" id="KW-1185">Reference proteome</keyword>
<reference evidence="1 2" key="1">
    <citation type="submission" date="2016-11" db="EMBL/GenBank/DDBJ databases">
        <authorList>
            <person name="Jaros S."/>
            <person name="Januszkiewicz K."/>
            <person name="Wedrychowicz H."/>
        </authorList>
    </citation>
    <scope>NUCLEOTIDE SEQUENCE [LARGE SCALE GENOMIC DNA]</scope>
    <source>
        <strain evidence="1 2">DSM 26883</strain>
    </source>
</reference>
<dbReference type="OrthoDB" id="10001409at2"/>
<evidence type="ECO:0000313" key="2">
    <source>
        <dbReference type="Proteomes" id="UP000184436"/>
    </source>
</evidence>